<organism evidence="3 4">
    <name type="scientific">Streptomyces graminofaciens</name>
    <dbReference type="NCBI Taxonomy" id="68212"/>
    <lineage>
        <taxon>Bacteria</taxon>
        <taxon>Bacillati</taxon>
        <taxon>Actinomycetota</taxon>
        <taxon>Actinomycetes</taxon>
        <taxon>Kitasatosporales</taxon>
        <taxon>Streptomycetaceae</taxon>
        <taxon>Streptomyces</taxon>
    </lineage>
</organism>
<reference evidence="3 4" key="2">
    <citation type="journal article" date="2023" name="ChemBioChem">
        <title>Acyltransferase Domain Exchange between Two Independent Type I Polyketide Synthases in the Same Producer Strain of Macrolide Antibiotics.</title>
        <authorList>
            <person name="Kudo F."/>
            <person name="Kishikawa K."/>
            <person name="Tsuboi K."/>
            <person name="Kido T."/>
            <person name="Usui T."/>
            <person name="Hashimoto J."/>
            <person name="Shin-Ya K."/>
            <person name="Miyanaga A."/>
            <person name="Eguchi T."/>
        </authorList>
    </citation>
    <scope>NUCLEOTIDE SEQUENCE [LARGE SCALE GENOMIC DNA]</scope>
    <source>
        <strain evidence="3 4">A-8890</strain>
    </source>
</reference>
<keyword evidence="4" id="KW-1185">Reference proteome</keyword>
<feature type="compositionally biased region" description="Basic residues" evidence="1">
    <location>
        <begin position="131"/>
        <end position="145"/>
    </location>
</feature>
<dbReference type="EMBL" id="AP018448">
    <property type="protein sequence ID" value="BBC29161.1"/>
    <property type="molecule type" value="Genomic_DNA"/>
</dbReference>
<evidence type="ECO:0000313" key="4">
    <source>
        <dbReference type="Proteomes" id="UP001321542"/>
    </source>
</evidence>
<accession>A0ABM7F0D2</accession>
<protein>
    <recommendedName>
        <fullName evidence="2">IstB-like ATP-binding domain-containing protein</fullName>
    </recommendedName>
</protein>
<feature type="region of interest" description="Disordered" evidence="1">
    <location>
        <begin position="117"/>
        <end position="173"/>
    </location>
</feature>
<sequence>MLTEREEKNSVAIASHESFGGWTITFTDPRLCAALNDHLPFGGNIIETGTESYRLASARAAQAQDTRDEVPRKRRRTLLVSSDHPQWEQGSPGDAPWTDWAKIHRCSASAAELSVGATKAADHPAPQVRRAAPKKRRPLRARCGTRHGTSGGARAAGGPSTKPLCSPSLVRYR</sequence>
<name>A0ABM7F0D2_9ACTN</name>
<evidence type="ECO:0000313" key="3">
    <source>
        <dbReference type="EMBL" id="BBC29161.1"/>
    </source>
</evidence>
<dbReference type="Proteomes" id="UP001321542">
    <property type="component" value="Chromosome"/>
</dbReference>
<dbReference type="InterPro" id="IPR002611">
    <property type="entry name" value="IstB_ATP-bd"/>
</dbReference>
<dbReference type="Pfam" id="PF01695">
    <property type="entry name" value="IstB_IS21"/>
    <property type="match status" value="1"/>
</dbReference>
<feature type="region of interest" description="Disordered" evidence="1">
    <location>
        <begin position="60"/>
        <end position="98"/>
    </location>
</feature>
<evidence type="ECO:0000259" key="2">
    <source>
        <dbReference type="Pfam" id="PF01695"/>
    </source>
</evidence>
<evidence type="ECO:0000256" key="1">
    <source>
        <dbReference type="SAM" id="MobiDB-lite"/>
    </source>
</evidence>
<feature type="domain" description="IstB-like ATP-binding" evidence="2">
    <location>
        <begin position="2"/>
        <end position="59"/>
    </location>
</feature>
<proteinExistence type="predicted"/>
<gene>
    <name evidence="3" type="ORF">SGFS_004520</name>
</gene>
<reference evidence="3 4" key="1">
    <citation type="journal article" date="2010" name="ChemBioChem">
        <title>Cloning and characterization of the biosynthetic gene cluster of 16-membered macrolide antibiotic FD-891: involvement of a dual functional cytochrome P450 monooxygenase catalyzing epoxidation and hydroxylation.</title>
        <authorList>
            <person name="Kudo F."/>
            <person name="Motegi A."/>
            <person name="Mizoue K."/>
            <person name="Eguchi T."/>
        </authorList>
    </citation>
    <scope>NUCLEOTIDE SEQUENCE [LARGE SCALE GENOMIC DNA]</scope>
    <source>
        <strain evidence="3 4">A-8890</strain>
    </source>
</reference>